<gene>
    <name evidence="2" type="ORF">PHPALM_17251</name>
</gene>
<keyword evidence="3" id="KW-1185">Reference proteome</keyword>
<dbReference type="AlphaFoldDB" id="A0A2P4XMP7"/>
<dbReference type="GO" id="GO:0005524">
    <property type="term" value="F:ATP binding"/>
    <property type="evidence" value="ECO:0007669"/>
    <property type="project" value="UniProtKB-KW"/>
</dbReference>
<feature type="region of interest" description="Disordered" evidence="1">
    <location>
        <begin position="1"/>
        <end position="86"/>
    </location>
</feature>
<protein>
    <submittedName>
        <fullName evidence="2">ATP-binding cassette (ABC) Superfamily</fullName>
    </submittedName>
</protein>
<dbReference type="Proteomes" id="UP000237271">
    <property type="component" value="Unassembled WGS sequence"/>
</dbReference>
<dbReference type="EMBL" id="NCKW01009524">
    <property type="protein sequence ID" value="POM66830.1"/>
    <property type="molecule type" value="Genomic_DNA"/>
</dbReference>
<reference evidence="2 3" key="1">
    <citation type="journal article" date="2017" name="Genome Biol. Evol.">
        <title>Phytophthora megakarya and P. palmivora, closely related causal agents of cacao black pod rot, underwent increases in genome sizes and gene numbers by different mechanisms.</title>
        <authorList>
            <person name="Ali S.S."/>
            <person name="Shao J."/>
            <person name="Lary D.J."/>
            <person name="Kronmiller B."/>
            <person name="Shen D."/>
            <person name="Strem M.D."/>
            <person name="Amoako-Attah I."/>
            <person name="Akrofi A.Y."/>
            <person name="Begoude B.A."/>
            <person name="Ten Hoopen G.M."/>
            <person name="Coulibaly K."/>
            <person name="Kebe B.I."/>
            <person name="Melnick R.L."/>
            <person name="Guiltinan M.J."/>
            <person name="Tyler B.M."/>
            <person name="Meinhardt L.W."/>
            <person name="Bailey B.A."/>
        </authorList>
    </citation>
    <scope>NUCLEOTIDE SEQUENCE [LARGE SCALE GENOMIC DNA]</scope>
    <source>
        <strain evidence="3">sbr112.9</strain>
    </source>
</reference>
<comment type="caution">
    <text evidence="2">The sequence shown here is derived from an EMBL/GenBank/DDBJ whole genome shotgun (WGS) entry which is preliminary data.</text>
</comment>
<keyword evidence="2" id="KW-0067">ATP-binding</keyword>
<keyword evidence="2" id="KW-0547">Nucleotide-binding</keyword>
<sequence>MITGRRDTIGSTEDPTSSHDAPSQDAHVDDPGSPEAKAALTSSPTMNLTLDEGKARAQAAKAAPQKRDAEGAATKDLTVPDSPFRKSALPKGYHNLFYSSSDEAEEEGAVTEPQEISMSSRSSIKLLNCKALLCLPRRCIPMDTTRRMWGLDLPCSYSTSMPHVVSTMGPLCVAPMSVPWFNTSRSSSATLKPLAYGIPLKEFTSHRKKPGDRGGLFPVWGYPWVQPEDTTTQTQAEDLFWRWVSLKNFTV</sequence>
<evidence type="ECO:0000313" key="3">
    <source>
        <dbReference type="Proteomes" id="UP000237271"/>
    </source>
</evidence>
<feature type="compositionally biased region" description="Polar residues" evidence="1">
    <location>
        <begin position="9"/>
        <end position="21"/>
    </location>
</feature>
<evidence type="ECO:0000313" key="2">
    <source>
        <dbReference type="EMBL" id="POM66830.1"/>
    </source>
</evidence>
<evidence type="ECO:0000256" key="1">
    <source>
        <dbReference type="SAM" id="MobiDB-lite"/>
    </source>
</evidence>
<dbReference type="OrthoDB" id="146150at2759"/>
<organism evidence="2 3">
    <name type="scientific">Phytophthora palmivora</name>
    <dbReference type="NCBI Taxonomy" id="4796"/>
    <lineage>
        <taxon>Eukaryota</taxon>
        <taxon>Sar</taxon>
        <taxon>Stramenopiles</taxon>
        <taxon>Oomycota</taxon>
        <taxon>Peronosporomycetes</taxon>
        <taxon>Peronosporales</taxon>
        <taxon>Peronosporaceae</taxon>
        <taxon>Phytophthora</taxon>
    </lineage>
</organism>
<accession>A0A2P4XMP7</accession>
<proteinExistence type="predicted"/>
<name>A0A2P4XMP7_9STRA</name>